<dbReference type="AlphaFoldDB" id="A0A645G1S3"/>
<comment type="caution">
    <text evidence="2">The sequence shown here is derived from an EMBL/GenBank/DDBJ whole genome shotgun (WGS) entry which is preliminary data.</text>
</comment>
<feature type="transmembrane region" description="Helical" evidence="1">
    <location>
        <begin position="57"/>
        <end position="76"/>
    </location>
</feature>
<reference evidence="2" key="1">
    <citation type="submission" date="2019-08" db="EMBL/GenBank/DDBJ databases">
        <authorList>
            <person name="Kucharzyk K."/>
            <person name="Murdoch R.W."/>
            <person name="Higgins S."/>
            <person name="Loffler F."/>
        </authorList>
    </citation>
    <scope>NUCLEOTIDE SEQUENCE</scope>
</reference>
<feature type="transmembrane region" description="Helical" evidence="1">
    <location>
        <begin position="12"/>
        <end position="37"/>
    </location>
</feature>
<name>A0A645G1S3_9ZZZZ</name>
<accession>A0A645G1S3</accession>
<protein>
    <submittedName>
        <fullName evidence="2">Uncharacterized protein</fullName>
    </submittedName>
</protein>
<keyword evidence="1" id="KW-0812">Transmembrane</keyword>
<sequence length="93" mass="10747">MRKIVKNKYVNILLVIISPIIMLFIVGAAYVGVQLLNNVPAAVSIEFLINLLNRNKIYLALSVKLFPLCIIIFKLVKDRNKINKWFTEVFEKK</sequence>
<dbReference type="EMBL" id="VSSQ01068391">
    <property type="protein sequence ID" value="MPN20585.1"/>
    <property type="molecule type" value="Genomic_DNA"/>
</dbReference>
<keyword evidence="1" id="KW-0472">Membrane</keyword>
<evidence type="ECO:0000256" key="1">
    <source>
        <dbReference type="SAM" id="Phobius"/>
    </source>
</evidence>
<evidence type="ECO:0000313" key="2">
    <source>
        <dbReference type="EMBL" id="MPN20585.1"/>
    </source>
</evidence>
<organism evidence="2">
    <name type="scientific">bioreactor metagenome</name>
    <dbReference type="NCBI Taxonomy" id="1076179"/>
    <lineage>
        <taxon>unclassified sequences</taxon>
        <taxon>metagenomes</taxon>
        <taxon>ecological metagenomes</taxon>
    </lineage>
</organism>
<keyword evidence="1" id="KW-1133">Transmembrane helix</keyword>
<gene>
    <name evidence="2" type="ORF">SDC9_167964</name>
</gene>
<proteinExistence type="predicted"/>